<feature type="region of interest" description="Disordered" evidence="3">
    <location>
        <begin position="109"/>
        <end position="168"/>
    </location>
</feature>
<reference evidence="5" key="1">
    <citation type="submission" date="2015-09" db="EMBL/GenBank/DDBJ databases">
        <title>De novo assembly of Pectinophora gossypiella (Pink Bollworm) gut transcriptome.</title>
        <authorList>
            <person name="Tassone E.E."/>
        </authorList>
    </citation>
    <scope>NUCLEOTIDE SEQUENCE</scope>
</reference>
<dbReference type="GO" id="GO:0003723">
    <property type="term" value="F:RNA binding"/>
    <property type="evidence" value="ECO:0007669"/>
    <property type="project" value="UniProtKB-UniRule"/>
</dbReference>
<evidence type="ECO:0000256" key="1">
    <source>
        <dbReference type="ARBA" id="ARBA00022884"/>
    </source>
</evidence>
<dbReference type="Gene3D" id="3.30.70.330">
    <property type="match status" value="1"/>
</dbReference>
<feature type="domain" description="RRM" evidence="4">
    <location>
        <begin position="300"/>
        <end position="389"/>
    </location>
</feature>
<gene>
    <name evidence="5" type="ORF">g.17244</name>
</gene>
<dbReference type="InterPro" id="IPR012677">
    <property type="entry name" value="Nucleotide-bd_a/b_plait_sf"/>
</dbReference>
<dbReference type="SMART" id="SM00360">
    <property type="entry name" value="RRM"/>
    <property type="match status" value="1"/>
</dbReference>
<dbReference type="Pfam" id="PF00076">
    <property type="entry name" value="RRM_1"/>
    <property type="match status" value="1"/>
</dbReference>
<evidence type="ECO:0000256" key="3">
    <source>
        <dbReference type="SAM" id="MobiDB-lite"/>
    </source>
</evidence>
<keyword evidence="1 2" id="KW-0694">RNA-binding</keyword>
<name>A0A1E1W0F3_PECGO</name>
<feature type="compositionally biased region" description="Basic residues" evidence="3">
    <location>
        <begin position="124"/>
        <end position="133"/>
    </location>
</feature>
<protein>
    <recommendedName>
        <fullName evidence="4">RRM domain-containing protein</fullName>
    </recommendedName>
</protein>
<dbReference type="EMBL" id="GDQN01010589">
    <property type="protein sequence ID" value="JAT80465.1"/>
    <property type="molecule type" value="Transcribed_RNA"/>
</dbReference>
<dbReference type="SUPFAM" id="SSF54928">
    <property type="entry name" value="RNA-binding domain, RBD"/>
    <property type="match status" value="1"/>
</dbReference>
<proteinExistence type="predicted"/>
<accession>A0A1E1W0F3</accession>
<dbReference type="PANTHER" id="PTHR23236:SF11">
    <property type="entry name" value="EUKARYOTIC TRANSLATION INITIATION FACTOR 4H"/>
    <property type="match status" value="1"/>
</dbReference>
<dbReference type="InterPro" id="IPR000504">
    <property type="entry name" value="RRM_dom"/>
</dbReference>
<evidence type="ECO:0000313" key="5">
    <source>
        <dbReference type="EMBL" id="JAT80465.1"/>
    </source>
</evidence>
<feature type="region of interest" description="Disordered" evidence="3">
    <location>
        <begin position="245"/>
        <end position="291"/>
    </location>
</feature>
<organism evidence="5">
    <name type="scientific">Pectinophora gossypiella</name>
    <name type="common">Cotton pink bollworm</name>
    <name type="synonym">Depressaria gossypiella</name>
    <dbReference type="NCBI Taxonomy" id="13191"/>
    <lineage>
        <taxon>Eukaryota</taxon>
        <taxon>Metazoa</taxon>
        <taxon>Ecdysozoa</taxon>
        <taxon>Arthropoda</taxon>
        <taxon>Hexapoda</taxon>
        <taxon>Insecta</taxon>
        <taxon>Pterygota</taxon>
        <taxon>Neoptera</taxon>
        <taxon>Endopterygota</taxon>
        <taxon>Lepidoptera</taxon>
        <taxon>Glossata</taxon>
        <taxon>Ditrysia</taxon>
        <taxon>Gelechioidea</taxon>
        <taxon>Gelechiidae</taxon>
        <taxon>Apatetrinae</taxon>
        <taxon>Pectinophora</taxon>
    </lineage>
</organism>
<dbReference type="PROSITE" id="PS50102">
    <property type="entry name" value="RRM"/>
    <property type="match status" value="1"/>
</dbReference>
<dbReference type="OrthoDB" id="167718at2759"/>
<feature type="compositionally biased region" description="Polar residues" evidence="3">
    <location>
        <begin position="134"/>
        <end position="144"/>
    </location>
</feature>
<dbReference type="AlphaFoldDB" id="A0A1E1W0F3"/>
<feature type="non-terminal residue" evidence="5">
    <location>
        <position position="429"/>
    </location>
</feature>
<dbReference type="PANTHER" id="PTHR23236">
    <property type="entry name" value="EUKARYOTIC TRANSLATION INITIATION FACTOR 4B/4H"/>
    <property type="match status" value="1"/>
</dbReference>
<evidence type="ECO:0000259" key="4">
    <source>
        <dbReference type="PROSITE" id="PS50102"/>
    </source>
</evidence>
<evidence type="ECO:0000256" key="2">
    <source>
        <dbReference type="PROSITE-ProRule" id="PRU00176"/>
    </source>
</evidence>
<feature type="region of interest" description="Disordered" evidence="3">
    <location>
        <begin position="1"/>
        <end position="30"/>
    </location>
</feature>
<sequence>MTPGNSADMKKHSKRQRAPESGLPDGFNSLDISPLRRSDYVYEHRTVNSAADLTAESTEAEIVIPRKRLRKSKPEYIDSEVDLFKTTPEKPRLIFSAIKPSVETCEKLLPSQKLSSNSESGPKAKGKKNKNKKITSPVSSGLSKESSKGMRPPSSELQEDPSEKYPILKDKNLQNKFLQITITNNQKGRIRQVVKEIVRGTTPKYLPEVLNNRIQAILKSSTTLTDADLRKIRVLYNMLKTATQKQKEQEEKELQEKIEQDNIEKENGENVKKKIKPVGDTKENQVKGEQLRRMKGPKRYVVFVGNLPVNITKEEILTHFSDLREHIKDVRIPPTKEDKKSSIAYVEFNSEPSYEMALSKHHSMLSNKRINVLYTVQKGSKISKADAKGKAAKLVAMGKKGQLIGSVALTKKRSHRRAKMRQARKAAED</sequence>
<dbReference type="InterPro" id="IPR035979">
    <property type="entry name" value="RBD_domain_sf"/>
</dbReference>